<protein>
    <submittedName>
        <fullName evidence="1">Uncharacterized protein</fullName>
    </submittedName>
</protein>
<reference evidence="1 2" key="1">
    <citation type="journal article" date="2016" name="Nat. Commun.">
        <title>Thousands of microbial genomes shed light on interconnected biogeochemical processes in an aquifer system.</title>
        <authorList>
            <person name="Anantharaman K."/>
            <person name="Brown C.T."/>
            <person name="Hug L.A."/>
            <person name="Sharon I."/>
            <person name="Castelle C.J."/>
            <person name="Probst A.J."/>
            <person name="Thomas B.C."/>
            <person name="Singh A."/>
            <person name="Wilkins M.J."/>
            <person name="Karaoz U."/>
            <person name="Brodie E.L."/>
            <person name="Williams K.H."/>
            <person name="Hubbard S.S."/>
            <person name="Banfield J.F."/>
        </authorList>
    </citation>
    <scope>NUCLEOTIDE SEQUENCE [LARGE SCALE GENOMIC DNA]</scope>
</reference>
<gene>
    <name evidence="1" type="ORF">A2442_00630</name>
</gene>
<dbReference type="STRING" id="1797582.A2442_00630"/>
<comment type="caution">
    <text evidence="1">The sequence shown here is derived from an EMBL/GenBank/DDBJ whole genome shotgun (WGS) entry which is preliminary data.</text>
</comment>
<evidence type="ECO:0000313" key="2">
    <source>
        <dbReference type="Proteomes" id="UP000179003"/>
    </source>
</evidence>
<sequence length="84" mass="9440">MVFPRKSNLEEETMEKYPYNGHPIAVNTTVRNLLSKSVGKVQPHFGEYNPALRPEVTLVPVLWEGDGARLGICSVQVNNLEQMT</sequence>
<organism evidence="1 2">
    <name type="scientific">Candidatus Campbellbacteria bacterium RIFOXYC2_FULL_35_25</name>
    <dbReference type="NCBI Taxonomy" id="1797582"/>
    <lineage>
        <taxon>Bacteria</taxon>
        <taxon>Candidatus Campbelliibacteriota</taxon>
    </lineage>
</organism>
<dbReference type="EMBL" id="MFAE01000006">
    <property type="protein sequence ID" value="OGD67263.1"/>
    <property type="molecule type" value="Genomic_DNA"/>
</dbReference>
<dbReference type="Proteomes" id="UP000179003">
    <property type="component" value="Unassembled WGS sequence"/>
</dbReference>
<proteinExistence type="predicted"/>
<dbReference type="AlphaFoldDB" id="A0A1F5EIS5"/>
<name>A0A1F5EIS5_9BACT</name>
<accession>A0A1F5EIS5</accession>
<evidence type="ECO:0000313" key="1">
    <source>
        <dbReference type="EMBL" id="OGD67263.1"/>
    </source>
</evidence>